<reference evidence="3" key="1">
    <citation type="submission" date="2015-06" db="EMBL/GenBank/DDBJ databases">
        <title>Expansion of signal transduction pathways in fungi by whole-genome duplication.</title>
        <authorList>
            <consortium name="DOE Joint Genome Institute"/>
            <person name="Corrochano L.M."/>
            <person name="Kuo A."/>
            <person name="Marcet-Houben M."/>
            <person name="Polaino S."/>
            <person name="Salamov A."/>
            <person name="Villalobos J.M."/>
            <person name="Alvarez M.I."/>
            <person name="Avalos J."/>
            <person name="Benito E.P."/>
            <person name="Benoit I."/>
            <person name="Burger G."/>
            <person name="Camino L.P."/>
            <person name="Canovas D."/>
            <person name="Cerda-Olmedo E."/>
            <person name="Cheng J.-F."/>
            <person name="Dominguez A."/>
            <person name="Elias M."/>
            <person name="Eslava A.P."/>
            <person name="Glaser F."/>
            <person name="Grimwood J."/>
            <person name="Gutierrez G."/>
            <person name="Heitman J."/>
            <person name="Henrissat B."/>
            <person name="Iturriaga E.A."/>
            <person name="Lang B.F."/>
            <person name="Lavin J.L."/>
            <person name="Lee S."/>
            <person name="Li W."/>
            <person name="Lindquist E."/>
            <person name="Lopez-Garcia S."/>
            <person name="Luque E.M."/>
            <person name="Marcos A.T."/>
            <person name="Martin J."/>
            <person name="McCluskey K."/>
            <person name="Medina H.R."/>
            <person name="Miralles-Duran A."/>
            <person name="Miyazaki A."/>
            <person name="Munoz-Torres E."/>
            <person name="Oguiza J.A."/>
            <person name="Ohm R."/>
            <person name="Olmedo M."/>
            <person name="Orejas M."/>
            <person name="Ortiz-Castellanos L."/>
            <person name="Pisabarro A.G."/>
            <person name="Rodriguez-Romero J."/>
            <person name="Ruiz-Herrera J."/>
            <person name="Ruiz-Vazquez R."/>
            <person name="Sanz C."/>
            <person name="Schackwitz W."/>
            <person name="Schmutz J."/>
            <person name="Shahriari M."/>
            <person name="Shelest E."/>
            <person name="Silva-Franco F."/>
            <person name="Soanes D."/>
            <person name="Syed K."/>
            <person name="Tagua V.G."/>
            <person name="Talbot N.J."/>
            <person name="Thon M."/>
            <person name="De vries R.P."/>
            <person name="Wiebenga A."/>
            <person name="Yadav J.S."/>
            <person name="Braun E.L."/>
            <person name="Baker S."/>
            <person name="Garre V."/>
            <person name="Horwitz B."/>
            <person name="Torres-Martinez S."/>
            <person name="Idnurm A."/>
            <person name="Herrera-Estrella A."/>
            <person name="Gabaldon T."/>
            <person name="Grigoriev I.V."/>
        </authorList>
    </citation>
    <scope>NUCLEOTIDE SEQUENCE [LARGE SCALE GENOMIC DNA]</scope>
    <source>
        <strain evidence="3">NRRL 1555(-)</strain>
    </source>
</reference>
<feature type="region of interest" description="Disordered" evidence="1">
    <location>
        <begin position="127"/>
        <end position="168"/>
    </location>
</feature>
<evidence type="ECO:0000256" key="1">
    <source>
        <dbReference type="SAM" id="MobiDB-lite"/>
    </source>
</evidence>
<protein>
    <submittedName>
        <fullName evidence="2">Uncharacterized protein</fullName>
    </submittedName>
</protein>
<evidence type="ECO:0000313" key="3">
    <source>
        <dbReference type="Proteomes" id="UP000077315"/>
    </source>
</evidence>
<sequence length="409" mass="45911">MSYLYSCEQIQDGEGTSVTSVLVQEIQGEPEISPSSLLKSTNSAYEISDADTDWSDMAAFENEDDLNFSDTDEDDIEARWFPSLLQESFIQPLDDSDDEEALDSSVLVESAVIVSSADVAEIIESEYSDDGDGGLSTGKSGSPKSSDRRKSRKLWRDKPEQEKQIAQQQSLVPIERHKIISAVLSPFFFKDNNNNKRFGIKSVSILKVVFSYDAFYYNNIGSVLFCNPTRLHASRSLSGQLLSQRMKIGLIFVSFESHKTKFDPPNRLQKKMEDKGRSWTAQNNIREVTRRSSGCGCNGAGRTSRLDQFPRTFRILSDREEMVETCTGTKGWWGLDRKKKPLEGELGNHGDDREWYKKSLDVRGVEIQGIYENQAVGSVKKVPTISNDSEPEEGDGGRVNSYGHELEIT</sequence>
<accession>A0A162TYS4</accession>
<dbReference type="InParanoid" id="A0A162TYS4"/>
<proteinExistence type="predicted"/>
<feature type="compositionally biased region" description="Basic and acidic residues" evidence="1">
    <location>
        <begin position="154"/>
        <end position="163"/>
    </location>
</feature>
<dbReference type="OrthoDB" id="10528970at2759"/>
<evidence type="ECO:0000313" key="2">
    <source>
        <dbReference type="EMBL" id="OAD70903.1"/>
    </source>
</evidence>
<dbReference type="VEuPathDB" id="FungiDB:PHYBLDRAFT_148127"/>
<dbReference type="RefSeq" id="XP_018288943.1">
    <property type="nucleotide sequence ID" value="XM_018432014.1"/>
</dbReference>
<dbReference type="Proteomes" id="UP000077315">
    <property type="component" value="Unassembled WGS sequence"/>
</dbReference>
<dbReference type="AlphaFoldDB" id="A0A162TYS4"/>
<keyword evidence="3" id="KW-1185">Reference proteome</keyword>
<feature type="region of interest" description="Disordered" evidence="1">
    <location>
        <begin position="381"/>
        <end position="409"/>
    </location>
</feature>
<dbReference type="EMBL" id="KV440987">
    <property type="protein sequence ID" value="OAD70903.1"/>
    <property type="molecule type" value="Genomic_DNA"/>
</dbReference>
<gene>
    <name evidence="2" type="ORF">PHYBLDRAFT_148127</name>
</gene>
<name>A0A162TYS4_PHYB8</name>
<organism evidence="2 3">
    <name type="scientific">Phycomyces blakesleeanus (strain ATCC 8743b / DSM 1359 / FGSC 10004 / NBRC 33097 / NRRL 1555)</name>
    <dbReference type="NCBI Taxonomy" id="763407"/>
    <lineage>
        <taxon>Eukaryota</taxon>
        <taxon>Fungi</taxon>
        <taxon>Fungi incertae sedis</taxon>
        <taxon>Mucoromycota</taxon>
        <taxon>Mucoromycotina</taxon>
        <taxon>Mucoromycetes</taxon>
        <taxon>Mucorales</taxon>
        <taxon>Phycomycetaceae</taxon>
        <taxon>Phycomyces</taxon>
    </lineage>
</organism>
<dbReference type="GeneID" id="28992920"/>